<keyword evidence="1" id="KW-0732">Signal</keyword>
<evidence type="ECO:0000313" key="2">
    <source>
        <dbReference type="EMBL" id="OBG03767.1"/>
    </source>
</evidence>
<evidence type="ECO:0000313" key="3">
    <source>
        <dbReference type="Proteomes" id="UP000093985"/>
    </source>
</evidence>
<dbReference type="SUPFAM" id="SSF63829">
    <property type="entry name" value="Calcium-dependent phosphotriesterase"/>
    <property type="match status" value="1"/>
</dbReference>
<evidence type="ECO:0000256" key="1">
    <source>
        <dbReference type="SAM" id="SignalP"/>
    </source>
</evidence>
<gene>
    <name evidence="2" type="ORF">A5771_13075</name>
</gene>
<dbReference type="InterPro" id="IPR015943">
    <property type="entry name" value="WD40/YVTN_repeat-like_dom_sf"/>
</dbReference>
<accession>A0A1A2EBE8</accession>
<dbReference type="Proteomes" id="UP000093985">
    <property type="component" value="Unassembled WGS sequence"/>
</dbReference>
<reference evidence="3" key="1">
    <citation type="submission" date="2016-06" db="EMBL/GenBank/DDBJ databases">
        <authorList>
            <person name="Sutton G."/>
            <person name="Brinkac L."/>
            <person name="Sanka R."/>
            <person name="Adams M."/>
            <person name="Lau E."/>
            <person name="Mehaffy C."/>
            <person name="Tameris M."/>
            <person name="Hatherill M."/>
            <person name="Hanekom W."/>
            <person name="Mahomed H."/>
            <person name="Mcshane H."/>
        </authorList>
    </citation>
    <scope>NUCLEOTIDE SEQUENCE [LARGE SCALE GENOMIC DNA]</scope>
    <source>
        <strain evidence="3">852014-51077_SCH5608930-a</strain>
    </source>
</reference>
<comment type="caution">
    <text evidence="2">The sequence shown here is derived from an EMBL/GenBank/DDBJ whole genome shotgun (WGS) entry which is preliminary data.</text>
</comment>
<feature type="chain" id="PRO_5009825394" description="Lipoprotein LppL" evidence="1">
    <location>
        <begin position="31"/>
        <end position="341"/>
    </location>
</feature>
<evidence type="ECO:0008006" key="4">
    <source>
        <dbReference type="Google" id="ProtNLM"/>
    </source>
</evidence>
<feature type="signal peptide" evidence="1">
    <location>
        <begin position="1"/>
        <end position="30"/>
    </location>
</feature>
<organism evidence="2 3">
    <name type="scientific">Mycolicibacter sinensis (strain JDM601)</name>
    <name type="common">Mycobacterium sinense</name>
    <dbReference type="NCBI Taxonomy" id="875328"/>
    <lineage>
        <taxon>Bacteria</taxon>
        <taxon>Bacillati</taxon>
        <taxon>Actinomycetota</taxon>
        <taxon>Actinomycetes</taxon>
        <taxon>Mycobacteriales</taxon>
        <taxon>Mycobacteriaceae</taxon>
        <taxon>Mycolicibacter</taxon>
    </lineage>
</organism>
<dbReference type="EMBL" id="LZIN01000073">
    <property type="protein sequence ID" value="OBG03767.1"/>
    <property type="molecule type" value="Genomic_DNA"/>
</dbReference>
<dbReference type="RefSeq" id="WP_064855987.1">
    <property type="nucleotide sequence ID" value="NZ_LZIM01000070.1"/>
</dbReference>
<sequence length="341" mass="34563">MKHSPRRPLPGLLFSLLLALTACSSNPVTAPPPTIPAAQPAVSPAVAGRPAGTVRPLSAPATGAVFDAATGLLVVLCPGAHPQAPATVHLVGAPGQPALALPGPATAVTGDGAGVAYLSGRGGYFTVDLTTRRIERVAVDDAAEADFTAIARRSDGTMVLGTADGAVHTLAPGGTRTAERAKIFARVDELVTQGDTAVVLDRGQTSVTTIGADGKPQYALRAGQGATTLAAAADGPVLVADTRGGQLLVYGADPLILRQAYPVPQAPYGVAGSGGFAWVSQTETNTVVGYDLTTGIPVEKVRYPTVQQPDTLAFDDRSDTLYVVSGAGAGVQVIEHAARQR</sequence>
<dbReference type="AlphaFoldDB" id="A0A1A2EBE8"/>
<protein>
    <recommendedName>
        <fullName evidence="4">Lipoprotein LppL</fullName>
    </recommendedName>
</protein>
<name>A0A1A2EBE8_MYCSD</name>
<proteinExistence type="predicted"/>
<dbReference type="Gene3D" id="2.130.10.10">
    <property type="entry name" value="YVTN repeat-like/Quinoprotein amine dehydrogenase"/>
    <property type="match status" value="1"/>
</dbReference>
<dbReference type="PROSITE" id="PS51257">
    <property type="entry name" value="PROKAR_LIPOPROTEIN"/>
    <property type="match status" value="1"/>
</dbReference>